<feature type="transmembrane region" description="Helical" evidence="1">
    <location>
        <begin position="65"/>
        <end position="89"/>
    </location>
</feature>
<gene>
    <name evidence="2" type="ORF">H8E29_11635</name>
</gene>
<reference evidence="2 3" key="1">
    <citation type="submission" date="2020-08" db="EMBL/GenBank/DDBJ databases">
        <title>Bridging the membrane lipid divide: bacteria of the FCB group superphylum have the potential to synthesize archaeal ether lipids.</title>
        <authorList>
            <person name="Villanueva L."/>
            <person name="Von Meijenfeldt F.A.B."/>
            <person name="Westbye A.B."/>
            <person name="Yadav S."/>
            <person name="Hopmans E.C."/>
            <person name="Dutilh B.E."/>
            <person name="Sinninghe Damste J.S."/>
        </authorList>
    </citation>
    <scope>NUCLEOTIDE SEQUENCE [LARGE SCALE GENOMIC DNA]</scope>
    <source>
        <strain evidence="2">NIOZ-UU36</strain>
    </source>
</reference>
<keyword evidence="1" id="KW-0472">Membrane</keyword>
<protein>
    <submittedName>
        <fullName evidence="2">Uncharacterized protein</fullName>
    </submittedName>
</protein>
<proteinExistence type="predicted"/>
<evidence type="ECO:0000313" key="3">
    <source>
        <dbReference type="Proteomes" id="UP000614469"/>
    </source>
</evidence>
<dbReference type="Proteomes" id="UP000614469">
    <property type="component" value="Unassembled WGS sequence"/>
</dbReference>
<keyword evidence="1" id="KW-0812">Transmembrane</keyword>
<feature type="transmembrane region" description="Helical" evidence="1">
    <location>
        <begin position="7"/>
        <end position="35"/>
    </location>
</feature>
<evidence type="ECO:0000256" key="1">
    <source>
        <dbReference type="SAM" id="Phobius"/>
    </source>
</evidence>
<comment type="caution">
    <text evidence="2">The sequence shown here is derived from an EMBL/GenBank/DDBJ whole genome shotgun (WGS) entry which is preliminary data.</text>
</comment>
<dbReference type="EMBL" id="JACNJN010000130">
    <property type="protein sequence ID" value="MBC8335910.1"/>
    <property type="molecule type" value="Genomic_DNA"/>
</dbReference>
<evidence type="ECO:0000313" key="2">
    <source>
        <dbReference type="EMBL" id="MBC8335910.1"/>
    </source>
</evidence>
<dbReference type="AlphaFoldDB" id="A0A8J6TIM3"/>
<sequence>MKTNCKYFLVGVLVFIIAFVSSLSFLGAGTFGSYVHPHGFNSWRLGSHMMGGWGMHGITGFFGGFWMLGMWLIPLLTLGLIIAGIVWVIRSLNKNTQVSE</sequence>
<name>A0A8J6TIM3_9CHLR</name>
<keyword evidence="1" id="KW-1133">Transmembrane helix</keyword>
<organism evidence="2 3">
    <name type="scientific">Candidatus Desulfolinea nitratireducens</name>
    <dbReference type="NCBI Taxonomy" id="2841698"/>
    <lineage>
        <taxon>Bacteria</taxon>
        <taxon>Bacillati</taxon>
        <taxon>Chloroflexota</taxon>
        <taxon>Anaerolineae</taxon>
        <taxon>Anaerolineales</taxon>
        <taxon>Anaerolineales incertae sedis</taxon>
        <taxon>Candidatus Desulfolinea</taxon>
    </lineage>
</organism>
<accession>A0A8J6TIM3</accession>